<feature type="region of interest" description="Disordered" evidence="1">
    <location>
        <begin position="774"/>
        <end position="796"/>
    </location>
</feature>
<feature type="compositionally biased region" description="Low complexity" evidence="1">
    <location>
        <begin position="104"/>
        <end position="115"/>
    </location>
</feature>
<feature type="compositionally biased region" description="Basic and acidic residues" evidence="1">
    <location>
        <begin position="739"/>
        <end position="751"/>
    </location>
</feature>
<evidence type="ECO:0000313" key="2">
    <source>
        <dbReference type="EMBL" id="JAR88648.1"/>
    </source>
</evidence>
<dbReference type="AlphaFoldDB" id="A0A147BCZ5"/>
<feature type="region of interest" description="Disordered" evidence="1">
    <location>
        <begin position="1"/>
        <end position="261"/>
    </location>
</feature>
<feature type="compositionally biased region" description="Basic and acidic residues" evidence="1">
    <location>
        <begin position="121"/>
        <end position="154"/>
    </location>
</feature>
<feature type="non-terminal residue" evidence="2">
    <location>
        <position position="1"/>
    </location>
</feature>
<sequence>KHATSIDASEGSKPTTNAEEPQRRSSRINLNKREARNATKHTGSYRAPLLFEEDRSRSLSESTSTIAEPKSVLIEPATSTTKPIESRNMSGTKSILSPTSDGKPSAYSLASPPSLKTYLQKRVEFEKPSSEAMTDVEKSQQKDDSTSEGRDKSDSNTTDIGSMQLRVEPSSCERNSSDATLDEESIRSQTETELELEKDPAEASEAMATSSPTEEATPTKDDSTFGYEKIQPPRPQLGSFKSEDSSSETARKSSRDLGFSDLSLPASQSTAFWLISSESSFPNFCGETSQGRPQLPPRATVDRETRGVQSSAQTLSSSSCLTMQTQCGLMDKNMDDVILEGRREYQHASGNICPRTGDRPGRRVSTSLKSSKEDTNVAILGNTPLLREKPAMSPHSESELSSTIDDNRYITRKKVERPASEATLPLACFDQHSTSSGPGAAGSEDYITRQTTGHHDNLPCFEENQSFRESTVPKQLRLRDPGLQQHPLEDRVGILLPELSSQIPPLPSPFSGARNQYAKQTGMRQAQKPVIEVVHEVQMNSPEALAQSLYYNYPSGRLSRALSGDARRYPSLLGLTQKPSARELGLRVSPEVVRLSSIPSLPTSPITIPLDLLGQGDKSELQEDNSKTPNRMNLSRVSFMELFSSFPESFIGTHLENTITLLSEDTETARPDIHSSASYGSSTVSLDCSAGQPLSARIRKDTSSDSFYNSYLDQHLTMDFTTAVPPPNNSTVSHPGNRVRSDSSHERERRSQANSDQTETLYEDLIFGDIELEQTSDHHSPPGMSPTSSGQEKVDVPKSFSRQMTSFNLCAPTQPIDKALLVTPSKRQSTKSPLESNAELEGVFPDSSPSLQDLVSSVMPTSDSNEESEVHLPQFCYQESRSETSSLIDSGALDCSAPSAAGIHNNTKCND</sequence>
<dbReference type="EMBL" id="GEGO01006756">
    <property type="protein sequence ID" value="JAR88648.1"/>
    <property type="molecule type" value="Transcribed_RNA"/>
</dbReference>
<name>A0A147BCZ5_IXORI</name>
<accession>A0A147BCZ5</accession>
<feature type="compositionally biased region" description="Polar residues" evidence="1">
    <location>
        <begin position="207"/>
        <end position="216"/>
    </location>
</feature>
<feature type="region of interest" description="Disordered" evidence="1">
    <location>
        <begin position="827"/>
        <end position="870"/>
    </location>
</feature>
<organism evidence="2">
    <name type="scientific">Ixodes ricinus</name>
    <name type="common">Common tick</name>
    <name type="synonym">Acarus ricinus</name>
    <dbReference type="NCBI Taxonomy" id="34613"/>
    <lineage>
        <taxon>Eukaryota</taxon>
        <taxon>Metazoa</taxon>
        <taxon>Ecdysozoa</taxon>
        <taxon>Arthropoda</taxon>
        <taxon>Chelicerata</taxon>
        <taxon>Arachnida</taxon>
        <taxon>Acari</taxon>
        <taxon>Parasitiformes</taxon>
        <taxon>Ixodida</taxon>
        <taxon>Ixodoidea</taxon>
        <taxon>Ixodidae</taxon>
        <taxon>Ixodinae</taxon>
        <taxon>Ixodes</taxon>
    </lineage>
</organism>
<feature type="compositionally biased region" description="Polar residues" evidence="1">
    <location>
        <begin position="847"/>
        <end position="863"/>
    </location>
</feature>
<feature type="region of interest" description="Disordered" evidence="1">
    <location>
        <begin position="720"/>
        <end position="760"/>
    </location>
</feature>
<feature type="region of interest" description="Disordered" evidence="1">
    <location>
        <begin position="349"/>
        <end position="370"/>
    </location>
</feature>
<proteinExistence type="predicted"/>
<feature type="compositionally biased region" description="Polar residues" evidence="1">
    <location>
        <begin position="77"/>
        <end position="102"/>
    </location>
</feature>
<reference evidence="2" key="1">
    <citation type="journal article" date="2018" name="PLoS Negl. Trop. Dis.">
        <title>Sialome diversity of ticks revealed by RNAseq of single tick salivary glands.</title>
        <authorList>
            <person name="Perner J."/>
            <person name="Kropackova S."/>
            <person name="Kopacek P."/>
            <person name="Ribeiro J.M."/>
        </authorList>
    </citation>
    <scope>NUCLEOTIDE SEQUENCE</scope>
    <source>
        <strain evidence="2">Siblings of single egg batch collected in Ceske Budejovice</strain>
        <tissue evidence="2">Salivary glands</tissue>
    </source>
</reference>
<protein>
    <submittedName>
        <fullName evidence="2">Uncharacterized protein</fullName>
    </submittedName>
</protein>
<evidence type="ECO:0000256" key="1">
    <source>
        <dbReference type="SAM" id="MobiDB-lite"/>
    </source>
</evidence>
<feature type="compositionally biased region" description="Basic and acidic residues" evidence="1">
    <location>
        <begin position="241"/>
        <end position="255"/>
    </location>
</feature>